<evidence type="ECO:0000256" key="5">
    <source>
        <dbReference type="ARBA" id="ARBA00023163"/>
    </source>
</evidence>
<dbReference type="Proteomes" id="UP000009882">
    <property type="component" value="Unassembled WGS sequence"/>
</dbReference>
<evidence type="ECO:0000256" key="3">
    <source>
        <dbReference type="ARBA" id="ARBA00023015"/>
    </source>
</evidence>
<keyword evidence="6" id="KW-0539">Nucleus</keyword>
<sequence>MINSEQSHLGPEGLLKGNEKYHSEETAQLLSPPQEYIPNHTKTECHEMPYSIETLTMTPPDTESADVIEADLYGNPPKLQVRIRLTASKGINFILTEYTLSCRCFTKAASSAHLQHMRESLYTRARSGIETLNHDIESSSAACLQAAQAWLLLTHYEFRYMSYRRAWLTAGRAFRIIQLAKLHEIDRLTDVGINMVHPAAWAEAEEKRRTYWLAYCLDRFLNISDEWPLSLHEEALCVYLPVSESDFQHSRSVIMDSLYDEIETSGRKLLPPFAETIVLITLCWHSVAFHRAVPRDKESPTDGDTWKRHTRLYQRVQERLMLVSLPPSSPELHDPMRLFTNMLANAAVIWFYNIRKTLQVEIDQEMILVSLYSAYEIVGLAKPLTRSSFFKVRLPPLFLPVNR</sequence>
<comment type="subcellular location">
    <subcellularLocation>
        <location evidence="1">Nucleus</location>
    </subcellularLocation>
</comment>
<proteinExistence type="predicted"/>
<dbReference type="OMA" id="YSAYEIV"/>
<keyword evidence="2" id="KW-0479">Metal-binding</keyword>
<feature type="domain" description="Xylanolytic transcriptional activator regulatory" evidence="8">
    <location>
        <begin position="166"/>
        <end position="247"/>
    </location>
</feature>
<dbReference type="PANTHER" id="PTHR47338:SF3">
    <property type="entry name" value="C6 FINGER DOMAIN TRANSCRIPTION FACTOR DBAA-RELATED"/>
    <property type="match status" value="1"/>
</dbReference>
<evidence type="ECO:0000256" key="7">
    <source>
        <dbReference type="SAM" id="MobiDB-lite"/>
    </source>
</evidence>
<evidence type="ECO:0000313" key="9">
    <source>
        <dbReference type="EMBL" id="EKV19054.1"/>
    </source>
</evidence>
<dbReference type="CDD" id="cd12148">
    <property type="entry name" value="fungal_TF_MHR"/>
    <property type="match status" value="1"/>
</dbReference>
<dbReference type="SMART" id="SM00906">
    <property type="entry name" value="Fungal_trans"/>
    <property type="match status" value="1"/>
</dbReference>
<organism evidence="9 10">
    <name type="scientific">Penicillium digitatum (strain PHI26 / CECT 20796)</name>
    <name type="common">Green mold</name>
    <dbReference type="NCBI Taxonomy" id="1170229"/>
    <lineage>
        <taxon>Eukaryota</taxon>
        <taxon>Fungi</taxon>
        <taxon>Dikarya</taxon>
        <taxon>Ascomycota</taxon>
        <taxon>Pezizomycotina</taxon>
        <taxon>Eurotiomycetes</taxon>
        <taxon>Eurotiomycetidae</taxon>
        <taxon>Eurotiales</taxon>
        <taxon>Aspergillaceae</taxon>
        <taxon>Penicillium</taxon>
    </lineage>
</organism>
<dbReference type="GO" id="GO:0000981">
    <property type="term" value="F:DNA-binding transcription factor activity, RNA polymerase II-specific"/>
    <property type="evidence" value="ECO:0007669"/>
    <property type="project" value="InterPro"/>
</dbReference>
<keyword evidence="10" id="KW-1185">Reference proteome</keyword>
<comment type="caution">
    <text evidence="9">The sequence shown here is derived from an EMBL/GenBank/DDBJ whole genome shotgun (WGS) entry which is preliminary data.</text>
</comment>
<gene>
    <name evidence="9" type="ORF">PDIG_05510</name>
</gene>
<dbReference type="Pfam" id="PF04082">
    <property type="entry name" value="Fungal_trans"/>
    <property type="match status" value="1"/>
</dbReference>
<dbReference type="GO" id="GO:0006351">
    <property type="term" value="P:DNA-templated transcription"/>
    <property type="evidence" value="ECO:0007669"/>
    <property type="project" value="InterPro"/>
</dbReference>
<dbReference type="PANTHER" id="PTHR47338">
    <property type="entry name" value="ZN(II)2CYS6 TRANSCRIPTION FACTOR (EUROFUNG)-RELATED"/>
    <property type="match status" value="1"/>
</dbReference>
<keyword evidence="3" id="KW-0805">Transcription regulation</keyword>
<evidence type="ECO:0000256" key="2">
    <source>
        <dbReference type="ARBA" id="ARBA00022723"/>
    </source>
</evidence>
<dbReference type="HOGENOM" id="CLU_683526_0_0_1"/>
<keyword evidence="5" id="KW-0804">Transcription</keyword>
<dbReference type="GO" id="GO:0008270">
    <property type="term" value="F:zinc ion binding"/>
    <property type="evidence" value="ECO:0007669"/>
    <property type="project" value="InterPro"/>
</dbReference>
<evidence type="ECO:0000256" key="1">
    <source>
        <dbReference type="ARBA" id="ARBA00004123"/>
    </source>
</evidence>
<dbReference type="InterPro" id="IPR050815">
    <property type="entry name" value="TF_fung"/>
</dbReference>
<evidence type="ECO:0000259" key="8">
    <source>
        <dbReference type="SMART" id="SM00906"/>
    </source>
</evidence>
<dbReference type="GO" id="GO:0005634">
    <property type="term" value="C:nucleus"/>
    <property type="evidence" value="ECO:0007669"/>
    <property type="project" value="UniProtKB-SubCell"/>
</dbReference>
<evidence type="ECO:0000313" key="10">
    <source>
        <dbReference type="Proteomes" id="UP000009882"/>
    </source>
</evidence>
<dbReference type="AlphaFoldDB" id="K9GD65"/>
<dbReference type="EMBL" id="AKCT01000027">
    <property type="protein sequence ID" value="EKV19054.1"/>
    <property type="molecule type" value="Genomic_DNA"/>
</dbReference>
<dbReference type="eggNOG" id="ENOG502SH49">
    <property type="taxonomic scope" value="Eukaryota"/>
</dbReference>
<keyword evidence="4" id="KW-0238">DNA-binding</keyword>
<dbReference type="InParanoid" id="K9GD65"/>
<evidence type="ECO:0000256" key="4">
    <source>
        <dbReference type="ARBA" id="ARBA00023125"/>
    </source>
</evidence>
<name>K9GD65_PEND2</name>
<evidence type="ECO:0000256" key="6">
    <source>
        <dbReference type="ARBA" id="ARBA00023242"/>
    </source>
</evidence>
<reference evidence="10" key="1">
    <citation type="journal article" date="2012" name="BMC Genomics">
        <title>Genome sequence of the necrotrophic fungus Penicillium digitatum, the main postharvest pathogen of citrus.</title>
        <authorList>
            <person name="Marcet-Houben M."/>
            <person name="Ballester A.-R."/>
            <person name="de la Fuente B."/>
            <person name="Harries E."/>
            <person name="Marcos J.F."/>
            <person name="Gonzalez-Candelas L."/>
            <person name="Gabaldon T."/>
        </authorList>
    </citation>
    <scope>NUCLEOTIDE SEQUENCE [LARGE SCALE GENOMIC DNA]</scope>
    <source>
        <strain evidence="10">PHI26 / CECT 20796</strain>
    </source>
</reference>
<dbReference type="OrthoDB" id="3037908at2759"/>
<accession>K9GD65</accession>
<dbReference type="GO" id="GO:0003677">
    <property type="term" value="F:DNA binding"/>
    <property type="evidence" value="ECO:0007669"/>
    <property type="project" value="UniProtKB-KW"/>
</dbReference>
<dbReference type="InterPro" id="IPR007219">
    <property type="entry name" value="XnlR_reg_dom"/>
</dbReference>
<protein>
    <recommendedName>
        <fullName evidence="8">Xylanolytic transcriptional activator regulatory domain-containing protein</fullName>
    </recommendedName>
</protein>
<feature type="region of interest" description="Disordered" evidence="7">
    <location>
        <begin position="1"/>
        <end position="35"/>
    </location>
</feature>
<dbReference type="STRING" id="1170229.K9GD65"/>